<reference evidence="1 2" key="1">
    <citation type="journal article" date="2008" name="J. Bacteriol.">
        <title>The genome of Heliobacterium modesticaldum, a phototrophic representative of the Firmicutes containing the simplest photosynthetic apparatus.</title>
        <authorList>
            <person name="Sattley W.M."/>
            <person name="Madigan M.T."/>
            <person name="Swingley W.D."/>
            <person name="Cheung P.C."/>
            <person name="Clocksin K.M."/>
            <person name="Conrad A.L."/>
            <person name="Dejesa L.C."/>
            <person name="Honchak B.M."/>
            <person name="Jung D.O."/>
            <person name="Karbach L.E."/>
            <person name="Kurdoglu A."/>
            <person name="Lahiri S."/>
            <person name="Mastrian S.D."/>
            <person name="Page L.E."/>
            <person name="Taylor H.L."/>
            <person name="Wang Z.T."/>
            <person name="Raymond J."/>
            <person name="Chen M."/>
            <person name="Blankenship R.E."/>
            <person name="Touchman J.W."/>
        </authorList>
    </citation>
    <scope>NUCLEOTIDE SEQUENCE [LARGE SCALE GENOMIC DNA]</scope>
    <source>
        <strain evidence="2">ATCC 51547 / Ice1</strain>
    </source>
</reference>
<accession>B0TE52</accession>
<dbReference type="HOGENOM" id="CLU_3099555_0_0_9"/>
<sequence>MSDDRLHGVIVLSVSPVLQRCFAKPSLLRVASLEQDANEALRKGREGIIVN</sequence>
<name>B0TE52_HELMI</name>
<evidence type="ECO:0000313" key="2">
    <source>
        <dbReference type="Proteomes" id="UP000008550"/>
    </source>
</evidence>
<keyword evidence="2" id="KW-1185">Reference proteome</keyword>
<evidence type="ECO:0000313" key="1">
    <source>
        <dbReference type="EMBL" id="ABZ84247.1"/>
    </source>
</evidence>
<dbReference type="STRING" id="498761.HM1_1677"/>
<dbReference type="KEGG" id="hmo:HM1_1677"/>
<organism evidence="1 2">
    <name type="scientific">Heliobacterium modesticaldum (strain ATCC 51547 / Ice1)</name>
    <dbReference type="NCBI Taxonomy" id="498761"/>
    <lineage>
        <taxon>Bacteria</taxon>
        <taxon>Bacillati</taxon>
        <taxon>Bacillota</taxon>
        <taxon>Clostridia</taxon>
        <taxon>Eubacteriales</taxon>
        <taxon>Heliobacteriaceae</taxon>
        <taxon>Heliomicrobium</taxon>
    </lineage>
</organism>
<dbReference type="Proteomes" id="UP000008550">
    <property type="component" value="Chromosome"/>
</dbReference>
<dbReference type="EMBL" id="CP000930">
    <property type="protein sequence ID" value="ABZ84247.1"/>
    <property type="molecule type" value="Genomic_DNA"/>
</dbReference>
<proteinExistence type="predicted"/>
<gene>
    <name evidence="1" type="ORF">HM1_1677</name>
</gene>
<dbReference type="AlphaFoldDB" id="B0TE52"/>
<protein>
    <submittedName>
        <fullName evidence="1">Uncharacterized protein</fullName>
    </submittedName>
</protein>